<evidence type="ECO:0000313" key="2">
    <source>
        <dbReference type="Proteomes" id="UP001228376"/>
    </source>
</evidence>
<protein>
    <submittedName>
        <fullName evidence="1">Uncharacterized protein</fullName>
    </submittedName>
</protein>
<evidence type="ECO:0000313" key="1">
    <source>
        <dbReference type="EMBL" id="MDY0404753.1"/>
    </source>
</evidence>
<organism evidence="1 2">
    <name type="scientific">Tigheibacillus jepli</name>
    <dbReference type="NCBI Taxonomy" id="3035914"/>
    <lineage>
        <taxon>Bacteria</taxon>
        <taxon>Bacillati</taxon>
        <taxon>Bacillota</taxon>
        <taxon>Bacilli</taxon>
        <taxon>Bacillales</taxon>
        <taxon>Bacillaceae</taxon>
        <taxon>Tigheibacillus</taxon>
    </lineage>
</organism>
<dbReference type="Proteomes" id="UP001228376">
    <property type="component" value="Unassembled WGS sequence"/>
</dbReference>
<dbReference type="RefSeq" id="WP_306065165.1">
    <property type="nucleotide sequence ID" value="NZ_JAROCA020000001.1"/>
</dbReference>
<sequence>MRRENDGTRGAHIMEEMQSKRVGILFIAVNERQNEKEMREKCCSLE</sequence>
<reference evidence="1 2" key="1">
    <citation type="submission" date="2023-10" db="EMBL/GenBank/DDBJ databases">
        <title>179-bfca-hs.</title>
        <authorList>
            <person name="Miliotis G."/>
            <person name="Sengupta P."/>
            <person name="Hameed A."/>
            <person name="Chuvochina M."/>
            <person name="Mcdonagh F."/>
            <person name="Simpson A.C."/>
            <person name="Singh N.K."/>
            <person name="Rekha P.D."/>
            <person name="Raman K."/>
            <person name="Hugenholtz P."/>
            <person name="Venkateswaran K."/>
        </authorList>
    </citation>
    <scope>NUCLEOTIDE SEQUENCE [LARGE SCALE GENOMIC DNA]</scope>
    <source>
        <strain evidence="1 2">179-BFC-A-HS</strain>
    </source>
</reference>
<proteinExistence type="predicted"/>
<comment type="caution">
    <text evidence="1">The sequence shown here is derived from an EMBL/GenBank/DDBJ whole genome shotgun (WGS) entry which is preliminary data.</text>
</comment>
<gene>
    <name evidence="1" type="ORF">P5G51_004450</name>
</gene>
<dbReference type="EMBL" id="JAROCA020000001">
    <property type="protein sequence ID" value="MDY0404753.1"/>
    <property type="molecule type" value="Genomic_DNA"/>
</dbReference>
<name>A0ABU5CGR2_9BACI</name>
<keyword evidence="2" id="KW-1185">Reference proteome</keyword>
<accession>A0ABU5CGR2</accession>